<dbReference type="Proteomes" id="UP001530293">
    <property type="component" value="Unassembled WGS sequence"/>
</dbReference>
<name>A0ABD3M8X1_9STRA</name>
<sequence>MVKVTSLLPCYCLVACLGIFYHQAVGFCGPLVLSLSSSRATAIGSSTTITTSLHLHSSKPSTTIPYFATATTSSDRKPSSSSSISSSDTTNVIGERNGLDSDYPWRFEGRFIFRPSIVRTNDQSPQSATLLSLLGYSLGGTVVLEYDISPVGPYREYVTMGGLVGMGTVDIGGTDNMNTDMQQSSVLGIGQWGTNLYVSTQVAEDVCKHVWGVPAQLAIIDFEESGDTLEDYEPASDTGGSGQGMMQKCLRGWENTRILNRDATTKRYGNLPIYWTPTIKALWAPILFPGRAADTFERKQLLPLHKLRLSAGAIRLKRCHRQVQSTTVGEVPLGFALVVDGVLIEIGERITSRLKL</sequence>
<evidence type="ECO:0000256" key="1">
    <source>
        <dbReference type="SAM" id="MobiDB-lite"/>
    </source>
</evidence>
<feature type="compositionally biased region" description="Low complexity" evidence="1">
    <location>
        <begin position="79"/>
        <end position="90"/>
    </location>
</feature>
<accession>A0ABD3M8X1</accession>
<evidence type="ECO:0000313" key="2">
    <source>
        <dbReference type="EMBL" id="KAL3760052.1"/>
    </source>
</evidence>
<organism evidence="2 3">
    <name type="scientific">Discostella pseudostelligera</name>
    <dbReference type="NCBI Taxonomy" id="259834"/>
    <lineage>
        <taxon>Eukaryota</taxon>
        <taxon>Sar</taxon>
        <taxon>Stramenopiles</taxon>
        <taxon>Ochrophyta</taxon>
        <taxon>Bacillariophyta</taxon>
        <taxon>Coscinodiscophyceae</taxon>
        <taxon>Thalassiosirophycidae</taxon>
        <taxon>Stephanodiscales</taxon>
        <taxon>Stephanodiscaceae</taxon>
        <taxon>Discostella</taxon>
    </lineage>
</organism>
<evidence type="ECO:0000313" key="3">
    <source>
        <dbReference type="Proteomes" id="UP001530293"/>
    </source>
</evidence>
<dbReference type="AlphaFoldDB" id="A0ABD3M8X1"/>
<proteinExistence type="predicted"/>
<keyword evidence="3" id="KW-1185">Reference proteome</keyword>
<reference evidence="2 3" key="1">
    <citation type="submission" date="2024-10" db="EMBL/GenBank/DDBJ databases">
        <title>Updated reference genomes for cyclostephanoid diatoms.</title>
        <authorList>
            <person name="Roberts W.R."/>
            <person name="Alverson A.J."/>
        </authorList>
    </citation>
    <scope>NUCLEOTIDE SEQUENCE [LARGE SCALE GENOMIC DNA]</scope>
    <source>
        <strain evidence="2 3">AJA232-27</strain>
    </source>
</reference>
<gene>
    <name evidence="2" type="ORF">ACHAWU_006600</name>
</gene>
<comment type="caution">
    <text evidence="2">The sequence shown here is derived from an EMBL/GenBank/DDBJ whole genome shotgun (WGS) entry which is preliminary data.</text>
</comment>
<dbReference type="EMBL" id="JALLBG020000194">
    <property type="protein sequence ID" value="KAL3760052.1"/>
    <property type="molecule type" value="Genomic_DNA"/>
</dbReference>
<feature type="region of interest" description="Disordered" evidence="1">
    <location>
        <begin position="71"/>
        <end position="95"/>
    </location>
</feature>
<protein>
    <submittedName>
        <fullName evidence="2">Uncharacterized protein</fullName>
    </submittedName>
</protein>